<feature type="compositionally biased region" description="Polar residues" evidence="1">
    <location>
        <begin position="431"/>
        <end position="446"/>
    </location>
</feature>
<dbReference type="InterPro" id="IPR000300">
    <property type="entry name" value="IPPc"/>
</dbReference>
<keyword evidence="4" id="KW-1185">Reference proteome</keyword>
<dbReference type="EMBL" id="JAPMOS010000013">
    <property type="protein sequence ID" value="KAJ4460338.1"/>
    <property type="molecule type" value="Genomic_DNA"/>
</dbReference>
<dbReference type="PANTHER" id="PTHR11200">
    <property type="entry name" value="INOSITOL 5-PHOSPHATASE"/>
    <property type="match status" value="1"/>
</dbReference>
<evidence type="ECO:0000313" key="3">
    <source>
        <dbReference type="EMBL" id="KAJ4460338.1"/>
    </source>
</evidence>
<dbReference type="SUPFAM" id="SSF56219">
    <property type="entry name" value="DNase I-like"/>
    <property type="match status" value="1"/>
</dbReference>
<dbReference type="Gene3D" id="3.60.10.10">
    <property type="entry name" value="Endonuclease/exonuclease/phosphatase"/>
    <property type="match status" value="1"/>
</dbReference>
<feature type="compositionally biased region" description="Basic and acidic residues" evidence="1">
    <location>
        <begin position="347"/>
        <end position="358"/>
    </location>
</feature>
<feature type="compositionally biased region" description="Low complexity" evidence="1">
    <location>
        <begin position="413"/>
        <end position="430"/>
    </location>
</feature>
<feature type="compositionally biased region" description="Basic and acidic residues" evidence="1">
    <location>
        <begin position="507"/>
        <end position="541"/>
    </location>
</feature>
<dbReference type="PRINTS" id="PR01217">
    <property type="entry name" value="PRICHEXTENSN"/>
</dbReference>
<sequence>MPSSSISMGYTNYKLGNWVRSGSSFERTIKANSIRKPIRYLLHRHRGMRTHNSVPDVPYLFLGSATLQAIHIAVFVKASLYPHVSCIQRASVATGVGNFVGNKGGAAISFCVGETSMLFISSHFEAQQDQVKARNDDYLRIQECLPLRPCPHTAHLGDLNYRVNGNRPMVDALLQKGLWEVMVGNDQLTIERRKGAVFQHGPFHEGPLLFWPTYRLDPHSDKYDTSAKARIPSWTDRILWRGPGITLHTYASLPHLRHSDHRPVTATFTCATAGPLSSTPLPSPMSPTPLALPVPSASPPPSPPPPPTSTPQPPSPEGDAHAQTLPAPVPRRAPPTRWHSSVSTCPPHDERSPLREDGLFSPPPTTTPPAEEAPPLALAAPPPSSSPATTSAPSPSLPFTSTRSMPPEWFLGSPTAATPTPIPTPSFFSARSSPGTQSWVAQSQSPKFVGSRFGGQLAPPYTPPSPSSKPAAGTPQSAPHRRTHLRGLLGRGGLIPDSPLLAPMARPIDRAQSDEGKEEDAKSGRADGESEMEEKGTKADHEEEEDDTEAASTTRRNEEEEDEEADGRKDHEEGP</sequence>
<feature type="compositionally biased region" description="Low complexity" evidence="1">
    <location>
        <begin position="368"/>
        <end position="379"/>
    </location>
</feature>
<accession>A0ABQ8UPX7</accession>
<feature type="region of interest" description="Disordered" evidence="1">
    <location>
        <begin position="279"/>
        <end position="575"/>
    </location>
</feature>
<evidence type="ECO:0000256" key="1">
    <source>
        <dbReference type="SAM" id="MobiDB-lite"/>
    </source>
</evidence>
<feature type="domain" description="Inositol polyphosphate-related phosphatase" evidence="2">
    <location>
        <begin position="2"/>
        <end position="277"/>
    </location>
</feature>
<name>A0ABQ8UPX7_9EUKA</name>
<dbReference type="InterPro" id="IPR046985">
    <property type="entry name" value="IP5"/>
</dbReference>
<organism evidence="3 4">
    <name type="scientific">Paratrimastix pyriformis</name>
    <dbReference type="NCBI Taxonomy" id="342808"/>
    <lineage>
        <taxon>Eukaryota</taxon>
        <taxon>Metamonada</taxon>
        <taxon>Preaxostyla</taxon>
        <taxon>Paratrimastigidae</taxon>
        <taxon>Paratrimastix</taxon>
    </lineage>
</organism>
<dbReference type="Pfam" id="PF22669">
    <property type="entry name" value="Exo_endo_phos2"/>
    <property type="match status" value="1"/>
</dbReference>
<feature type="compositionally biased region" description="Pro residues" evidence="1">
    <location>
        <begin position="281"/>
        <end position="316"/>
    </location>
</feature>
<comment type="caution">
    <text evidence="3">The sequence shown here is derived from an EMBL/GenBank/DDBJ whole genome shotgun (WGS) entry which is preliminary data.</text>
</comment>
<dbReference type="Proteomes" id="UP001141327">
    <property type="component" value="Unassembled WGS sequence"/>
</dbReference>
<dbReference type="PANTHER" id="PTHR11200:SF275">
    <property type="entry name" value="LD06095P"/>
    <property type="match status" value="1"/>
</dbReference>
<dbReference type="InterPro" id="IPR036691">
    <property type="entry name" value="Endo/exonu/phosph_ase_sf"/>
</dbReference>
<feature type="compositionally biased region" description="Basic and acidic residues" evidence="1">
    <location>
        <begin position="566"/>
        <end position="575"/>
    </location>
</feature>
<evidence type="ECO:0000313" key="4">
    <source>
        <dbReference type="Proteomes" id="UP001141327"/>
    </source>
</evidence>
<feature type="compositionally biased region" description="Low complexity" evidence="1">
    <location>
        <begin position="386"/>
        <end position="402"/>
    </location>
</feature>
<evidence type="ECO:0000259" key="2">
    <source>
        <dbReference type="SMART" id="SM00128"/>
    </source>
</evidence>
<proteinExistence type="predicted"/>
<dbReference type="SMART" id="SM00128">
    <property type="entry name" value="IPPc"/>
    <property type="match status" value="1"/>
</dbReference>
<protein>
    <submittedName>
        <fullName evidence="3">Inositol polyphosphate 5-phosphatase</fullName>
    </submittedName>
</protein>
<gene>
    <name evidence="3" type="ORF">PAPYR_3349</name>
</gene>
<reference evidence="3" key="1">
    <citation type="journal article" date="2022" name="bioRxiv">
        <title>Genomics of Preaxostyla Flagellates Illuminates Evolutionary Transitions and the Path Towards Mitochondrial Loss.</title>
        <authorList>
            <person name="Novak L.V.F."/>
            <person name="Treitli S.C."/>
            <person name="Pyrih J."/>
            <person name="Halakuc P."/>
            <person name="Pipaliya S.V."/>
            <person name="Vacek V."/>
            <person name="Brzon O."/>
            <person name="Soukal P."/>
            <person name="Eme L."/>
            <person name="Dacks J.B."/>
            <person name="Karnkowska A."/>
            <person name="Elias M."/>
            <person name="Hampl V."/>
        </authorList>
    </citation>
    <scope>NUCLEOTIDE SEQUENCE</scope>
    <source>
        <strain evidence="3">RCP-MX</strain>
    </source>
</reference>